<protein>
    <submittedName>
        <fullName evidence="1">Putative secreted protein</fullName>
    </submittedName>
</protein>
<evidence type="ECO:0000313" key="1">
    <source>
        <dbReference type="EMBL" id="MXU96155.1"/>
    </source>
</evidence>
<accession>A0A6B0V2Y3</accession>
<sequence length="207" mass="22373">MPMAFPDAMLVPEKRMFFLSWLTALGSGMGSVCLMTDTDSPVRMDWSTRRVVDWIFTSRMSAGTLSPTDTSTKSPGTISLARIFCTPCLLARSTLPISGSYSFRASMALSALRSCQTPTTALAIRMRRMTKGSTKAVMESSCSSNSARTNEITAANNKIFTRRSSNCSSISCHKGLPSSAGSSLGPYLSWSFLTWDSESPRSGSVPK</sequence>
<organism evidence="1">
    <name type="scientific">Ixodes ricinus</name>
    <name type="common">Common tick</name>
    <name type="synonym">Acarus ricinus</name>
    <dbReference type="NCBI Taxonomy" id="34613"/>
    <lineage>
        <taxon>Eukaryota</taxon>
        <taxon>Metazoa</taxon>
        <taxon>Ecdysozoa</taxon>
        <taxon>Arthropoda</taxon>
        <taxon>Chelicerata</taxon>
        <taxon>Arachnida</taxon>
        <taxon>Acari</taxon>
        <taxon>Parasitiformes</taxon>
        <taxon>Ixodida</taxon>
        <taxon>Ixodoidea</taxon>
        <taxon>Ixodidae</taxon>
        <taxon>Ixodinae</taxon>
        <taxon>Ixodes</taxon>
    </lineage>
</organism>
<dbReference type="AlphaFoldDB" id="A0A6B0V2Y3"/>
<dbReference type="EMBL" id="GIFC01014072">
    <property type="protein sequence ID" value="MXU96155.1"/>
    <property type="molecule type" value="Transcribed_RNA"/>
</dbReference>
<name>A0A6B0V2Y3_IXORI</name>
<reference evidence="1" key="1">
    <citation type="submission" date="2019-12" db="EMBL/GenBank/DDBJ databases">
        <title>An insight into the sialome of adult female Ixodes ricinus ticks feeding for 6 days.</title>
        <authorList>
            <person name="Perner J."/>
            <person name="Ribeiro J.M.C."/>
        </authorList>
    </citation>
    <scope>NUCLEOTIDE SEQUENCE</scope>
    <source>
        <strain evidence="1">Semi-engorged</strain>
        <tissue evidence="1">Salivary glands</tissue>
    </source>
</reference>
<proteinExistence type="predicted"/>